<dbReference type="EMBL" id="CP011110">
    <property type="protein sequence ID" value="AKA22523.1"/>
    <property type="molecule type" value="Genomic_DNA"/>
</dbReference>
<feature type="domain" description="DUF4234" evidence="2">
    <location>
        <begin position="32"/>
        <end position="101"/>
    </location>
</feature>
<dbReference type="AlphaFoldDB" id="A0A0D5XTV2"/>
<organism evidence="3 4">
    <name type="scientific">Pseudomonas chlororaphis</name>
    <dbReference type="NCBI Taxonomy" id="587753"/>
    <lineage>
        <taxon>Bacteria</taxon>
        <taxon>Pseudomonadati</taxon>
        <taxon>Pseudomonadota</taxon>
        <taxon>Gammaproteobacteria</taxon>
        <taxon>Pseudomonadales</taxon>
        <taxon>Pseudomonadaceae</taxon>
        <taxon>Pseudomonas</taxon>
    </lineage>
</organism>
<dbReference type="PATRIC" id="fig|587753.10.peg.1060"/>
<feature type="transmembrane region" description="Helical" evidence="1">
    <location>
        <begin position="166"/>
        <end position="188"/>
    </location>
</feature>
<protein>
    <submittedName>
        <fullName evidence="3">Membrane protein</fullName>
    </submittedName>
</protein>
<evidence type="ECO:0000313" key="4">
    <source>
        <dbReference type="Proteomes" id="UP000032748"/>
    </source>
</evidence>
<evidence type="ECO:0000313" key="3">
    <source>
        <dbReference type="EMBL" id="AKA22523.1"/>
    </source>
</evidence>
<proteinExistence type="predicted"/>
<accession>A0A0D5XTV2</accession>
<gene>
    <name evidence="3" type="ORF">PCL1606_10680</name>
</gene>
<reference evidence="3 4" key="1">
    <citation type="journal article" date="2015" name="Mol. Plant Microbe Interact.">
        <title>Comparative Genomic Analysis of Pseudomonas chlororaphis PCL1606 Reveals New Insight into Antifungal Compounds Involved in Biocontrol.</title>
        <authorList>
            <person name="Calderon C.E."/>
            <person name="Ramos C."/>
            <person name="de Vicente A."/>
            <person name="Cazorla F.M."/>
        </authorList>
    </citation>
    <scope>NUCLEOTIDE SEQUENCE [LARGE SCALE GENOMIC DNA]</scope>
    <source>
        <strain evidence="3 4">PCL1606</strain>
    </source>
</reference>
<feature type="transmembrane region" description="Helical" evidence="1">
    <location>
        <begin position="124"/>
        <end position="145"/>
    </location>
</feature>
<sequence>MSDNLYAPPQAELVASSHAQRPFYVVSRPKFLTLFVLTFGIYQLYWAYKNWQQFKQASGQEIWPIARALLAIFFTHALYREADAKIKASGRTFDWRPGELATLFVVMVIVSNVIDGLVRKNIGYPLLDLLSLALLPVHAWITFLGQRGLNEAAGDPLGQSNARFTPVNYVFIVLGVLLWALALFGLTLPPE</sequence>
<dbReference type="RefSeq" id="WP_044465037.1">
    <property type="nucleotide sequence ID" value="NZ_CP011110.1"/>
</dbReference>
<dbReference type="Proteomes" id="UP000032748">
    <property type="component" value="Chromosome"/>
</dbReference>
<evidence type="ECO:0000259" key="2">
    <source>
        <dbReference type="Pfam" id="PF14018"/>
    </source>
</evidence>
<keyword evidence="1" id="KW-0472">Membrane</keyword>
<dbReference type="OrthoDB" id="8750132at2"/>
<dbReference type="KEGG" id="pcz:PCL1606_10680"/>
<dbReference type="Pfam" id="PF14018">
    <property type="entry name" value="DUF4234"/>
    <property type="match status" value="1"/>
</dbReference>
<keyword evidence="1" id="KW-0812">Transmembrane</keyword>
<feature type="transmembrane region" description="Helical" evidence="1">
    <location>
        <begin position="31"/>
        <end position="48"/>
    </location>
</feature>
<dbReference type="InterPro" id="IPR025328">
    <property type="entry name" value="DUF4234"/>
</dbReference>
<feature type="transmembrane region" description="Helical" evidence="1">
    <location>
        <begin position="60"/>
        <end position="79"/>
    </location>
</feature>
<feature type="transmembrane region" description="Helical" evidence="1">
    <location>
        <begin position="100"/>
        <end position="118"/>
    </location>
</feature>
<evidence type="ECO:0000256" key="1">
    <source>
        <dbReference type="SAM" id="Phobius"/>
    </source>
</evidence>
<keyword evidence="1" id="KW-1133">Transmembrane helix</keyword>
<name>A0A0D5XTV2_9PSED</name>